<gene>
    <name evidence="1" type="ORF">HC031_19615</name>
</gene>
<evidence type="ECO:0000313" key="1">
    <source>
        <dbReference type="EMBL" id="NJC71906.1"/>
    </source>
</evidence>
<organism evidence="1 2">
    <name type="scientific">Planosporangium thailandense</name>
    <dbReference type="NCBI Taxonomy" id="765197"/>
    <lineage>
        <taxon>Bacteria</taxon>
        <taxon>Bacillati</taxon>
        <taxon>Actinomycetota</taxon>
        <taxon>Actinomycetes</taxon>
        <taxon>Micromonosporales</taxon>
        <taxon>Micromonosporaceae</taxon>
        <taxon>Planosporangium</taxon>
    </lineage>
</organism>
<dbReference type="RefSeq" id="WP_167926809.1">
    <property type="nucleotide sequence ID" value="NZ_JAATVY010000014.1"/>
</dbReference>
<dbReference type="EMBL" id="JAATVY010000014">
    <property type="protein sequence ID" value="NJC71906.1"/>
    <property type="molecule type" value="Genomic_DNA"/>
</dbReference>
<sequence length="195" mass="21281">MPATCPFCGAVGKLTGEHVLGDWLSRIGLKLDPVALTTGPLNRIGRNIGVTPPFNRKVRDVCGPCNNGWMSRLEDVAKRVLTPLILGEPGNIAQAGQGRIAAWLEKTVLVAMLMSSEEEREGGYSLPAQEYRALYDRRAAMEPLPASQVGVETSAGLAQLWPVIQDIAWRHRQGAATGLHCPHRSRREGAVRRVR</sequence>
<dbReference type="Proteomes" id="UP000722989">
    <property type="component" value="Unassembled WGS sequence"/>
</dbReference>
<evidence type="ECO:0000313" key="2">
    <source>
        <dbReference type="Proteomes" id="UP000722989"/>
    </source>
</evidence>
<proteinExistence type="predicted"/>
<protein>
    <submittedName>
        <fullName evidence="1">Uncharacterized protein</fullName>
    </submittedName>
</protein>
<accession>A0ABX0Y1D7</accession>
<name>A0ABX0Y1D7_9ACTN</name>
<keyword evidence="2" id="KW-1185">Reference proteome</keyword>
<reference evidence="1 2" key="1">
    <citation type="submission" date="2020-03" db="EMBL/GenBank/DDBJ databases">
        <title>WGS of the type strain of Planosporangium spp.</title>
        <authorList>
            <person name="Thawai C."/>
        </authorList>
    </citation>
    <scope>NUCLEOTIDE SEQUENCE [LARGE SCALE GENOMIC DNA]</scope>
    <source>
        <strain evidence="1 2">TBRC 5610</strain>
    </source>
</reference>
<comment type="caution">
    <text evidence="1">The sequence shown here is derived from an EMBL/GenBank/DDBJ whole genome shotgun (WGS) entry which is preliminary data.</text>
</comment>